<dbReference type="SMART" id="SM00612">
    <property type="entry name" value="Kelch"/>
    <property type="match status" value="3"/>
</dbReference>
<keyword evidence="4" id="KW-0472">Membrane</keyword>
<feature type="compositionally biased region" description="Low complexity" evidence="3">
    <location>
        <begin position="606"/>
        <end position="623"/>
    </location>
</feature>
<dbReference type="InterPro" id="IPR006652">
    <property type="entry name" value="Kelch_1"/>
</dbReference>
<dbReference type="Gene3D" id="2.120.10.80">
    <property type="entry name" value="Kelch-type beta propeller"/>
    <property type="match status" value="2"/>
</dbReference>
<comment type="caution">
    <text evidence="7">The sequence shown here is derived from an EMBL/GenBank/DDBJ whole genome shotgun (WGS) entry which is preliminary data.</text>
</comment>
<feature type="region of interest" description="Disordered" evidence="3">
    <location>
        <begin position="583"/>
        <end position="623"/>
    </location>
</feature>
<dbReference type="PANTHER" id="PTHR46093">
    <property type="entry name" value="ACYL-COA-BINDING DOMAIN-CONTAINING PROTEIN 5"/>
    <property type="match status" value="1"/>
</dbReference>
<proteinExistence type="predicted"/>
<keyword evidence="4" id="KW-1133">Transmembrane helix</keyword>
<dbReference type="OrthoDB" id="10251809at2759"/>
<keyword evidence="2" id="KW-0677">Repeat</keyword>
<keyword evidence="5" id="KW-0732">Signal</keyword>
<name>A0A9P6UAK9_9FUNG</name>
<feature type="compositionally biased region" description="Polar residues" evidence="3">
    <location>
        <begin position="424"/>
        <end position="440"/>
    </location>
</feature>
<evidence type="ECO:0000313" key="8">
    <source>
        <dbReference type="Proteomes" id="UP000726737"/>
    </source>
</evidence>
<feature type="region of interest" description="Disordered" evidence="3">
    <location>
        <begin position="537"/>
        <end position="562"/>
    </location>
</feature>
<keyword evidence="8" id="KW-1185">Reference proteome</keyword>
<dbReference type="AlphaFoldDB" id="A0A9P6UAK9"/>
<protein>
    <recommendedName>
        <fullName evidence="6">Attractin/MKLN-like beta-propeller domain-containing protein</fullName>
    </recommendedName>
</protein>
<feature type="transmembrane region" description="Helical" evidence="4">
    <location>
        <begin position="368"/>
        <end position="389"/>
    </location>
</feature>
<feature type="region of interest" description="Disordered" evidence="3">
    <location>
        <begin position="399"/>
        <end position="472"/>
    </location>
</feature>
<organism evidence="7 8">
    <name type="scientific">Mortierella polycephala</name>
    <dbReference type="NCBI Taxonomy" id="41804"/>
    <lineage>
        <taxon>Eukaryota</taxon>
        <taxon>Fungi</taxon>
        <taxon>Fungi incertae sedis</taxon>
        <taxon>Mucoromycota</taxon>
        <taxon>Mortierellomycotina</taxon>
        <taxon>Mortierellomycetes</taxon>
        <taxon>Mortierellales</taxon>
        <taxon>Mortierellaceae</taxon>
        <taxon>Mortierella</taxon>
    </lineage>
</organism>
<feature type="chain" id="PRO_5040383111" description="Attractin/MKLN-like beta-propeller domain-containing protein" evidence="5">
    <location>
        <begin position="24"/>
        <end position="623"/>
    </location>
</feature>
<feature type="compositionally biased region" description="Low complexity" evidence="3">
    <location>
        <begin position="448"/>
        <end position="466"/>
    </location>
</feature>
<keyword evidence="1" id="KW-0880">Kelch repeat</keyword>
<dbReference type="EMBL" id="JAAAJA010000014">
    <property type="protein sequence ID" value="KAG0266645.1"/>
    <property type="molecule type" value="Genomic_DNA"/>
</dbReference>
<evidence type="ECO:0000256" key="4">
    <source>
        <dbReference type="SAM" id="Phobius"/>
    </source>
</evidence>
<dbReference type="Proteomes" id="UP000726737">
    <property type="component" value="Unassembled WGS sequence"/>
</dbReference>
<gene>
    <name evidence="7" type="ORF">BG011_001492</name>
</gene>
<evidence type="ECO:0000256" key="5">
    <source>
        <dbReference type="SAM" id="SignalP"/>
    </source>
</evidence>
<feature type="domain" description="Attractin/MKLN-like beta-propeller" evidence="6">
    <location>
        <begin position="116"/>
        <end position="379"/>
    </location>
</feature>
<evidence type="ECO:0000256" key="2">
    <source>
        <dbReference type="ARBA" id="ARBA00022737"/>
    </source>
</evidence>
<dbReference type="Pfam" id="PF24981">
    <property type="entry name" value="Beta-prop_ATRN-LZTR1"/>
    <property type="match status" value="1"/>
</dbReference>
<evidence type="ECO:0000259" key="6">
    <source>
        <dbReference type="Pfam" id="PF24981"/>
    </source>
</evidence>
<evidence type="ECO:0000256" key="3">
    <source>
        <dbReference type="SAM" id="MobiDB-lite"/>
    </source>
</evidence>
<dbReference type="InterPro" id="IPR015915">
    <property type="entry name" value="Kelch-typ_b-propeller"/>
</dbReference>
<keyword evidence="4" id="KW-0812">Transmembrane</keyword>
<evidence type="ECO:0000256" key="1">
    <source>
        <dbReference type="ARBA" id="ARBA00022441"/>
    </source>
</evidence>
<sequence length="623" mass="65704">MRITHRALVILGAATTILSSIQAQSQPQSCGGTAFAKIGSKFYIQGGSIYADNLLQSTWELDLASPWSISNPAWKSLPAGPYNAFHSAGYSSDNSTFITFGRDTAASSDQTPAFWLNSFDIATSSWKSWNPPSLKDTSRRDFYAVTNPAANRIYIIGGDSSATGATVTNDFDTYDPSTRALTEVPMAPSGPQNISTYAAVWIPRLSGMLVIGGQISGVSPQSLWIYYPETSEWATQSTSGSFSHGRTSHCAAANADGSLVAVYGGFTTGSSYADSSAYILDTRNWTWTSIQASVRGRGNTACAIVDDTFLIWGGFYDKPSKPNGVPVGAEVLLLLTLSTGTWKTTYAPSASMPEGEISKESSGLSSGAIGGIVGGVAGALLIGGLLVFWRYKTRHAKSTASEVESGGAAGHDGSMPKPRPCSQVDPSLQPLVTYSTQYSPQPMYPGAQPGYDQQSQYQQQYLQPSPNTTEAQHNMEARNTIPSPTTTQYTIAGEMPQGGVQYYQPTYPLDAAATSSIYYPPPPTSLVQQQQGVATNESHAAVPHSSAPDQNECPDRIPAGDGYGVDQYHDSYSLKHASMISDGSAVTTGQTRPAMLHGPQGGAGFGSDAAAPGVPGAPQAIVS</sequence>
<dbReference type="PANTHER" id="PTHR46093:SF18">
    <property type="entry name" value="FIBRONECTIN TYPE-III DOMAIN-CONTAINING PROTEIN"/>
    <property type="match status" value="1"/>
</dbReference>
<evidence type="ECO:0000313" key="7">
    <source>
        <dbReference type="EMBL" id="KAG0266645.1"/>
    </source>
</evidence>
<reference evidence="7" key="1">
    <citation type="journal article" date="2020" name="Fungal Divers.">
        <title>Resolving the Mortierellaceae phylogeny through synthesis of multi-gene phylogenetics and phylogenomics.</title>
        <authorList>
            <person name="Vandepol N."/>
            <person name="Liber J."/>
            <person name="Desiro A."/>
            <person name="Na H."/>
            <person name="Kennedy M."/>
            <person name="Barry K."/>
            <person name="Grigoriev I.V."/>
            <person name="Miller A.N."/>
            <person name="O'Donnell K."/>
            <person name="Stajich J.E."/>
            <person name="Bonito G."/>
        </authorList>
    </citation>
    <scope>NUCLEOTIDE SEQUENCE</scope>
    <source>
        <strain evidence="7">KOD948</strain>
    </source>
</reference>
<dbReference type="SUPFAM" id="SSF117281">
    <property type="entry name" value="Kelch motif"/>
    <property type="match status" value="1"/>
</dbReference>
<feature type="signal peptide" evidence="5">
    <location>
        <begin position="1"/>
        <end position="23"/>
    </location>
</feature>
<accession>A0A9P6UAK9</accession>
<dbReference type="InterPro" id="IPR056737">
    <property type="entry name" value="Beta-prop_ATRN-MKLN-like"/>
</dbReference>